<reference evidence="2 3" key="1">
    <citation type="submission" date="2019-06" db="EMBL/GenBank/DDBJ databases">
        <title>Whole genome shotgun sequence of Pseudonocardia hydrocarbonoxydans NBRC 14498.</title>
        <authorList>
            <person name="Hosoyama A."/>
            <person name="Uohara A."/>
            <person name="Ohji S."/>
            <person name="Ichikawa N."/>
        </authorList>
    </citation>
    <scope>NUCLEOTIDE SEQUENCE [LARGE SCALE GENOMIC DNA]</scope>
    <source>
        <strain evidence="2 3">NBRC 14498</strain>
    </source>
</reference>
<feature type="region of interest" description="Disordered" evidence="1">
    <location>
        <begin position="1"/>
        <end position="104"/>
    </location>
</feature>
<accession>A0A4Y3WTN9</accession>
<dbReference type="Proteomes" id="UP000320338">
    <property type="component" value="Unassembled WGS sequence"/>
</dbReference>
<evidence type="ECO:0000313" key="3">
    <source>
        <dbReference type="Proteomes" id="UP000320338"/>
    </source>
</evidence>
<sequence length="233" mass="24607">MPDPVHASECPRDRPTCANTIREPSESPSERGHSDAQVSRTVRGLSDGLSENSRITYMQLSGSLGQSEQSARARDKRSTMNDPDQPAPPVLWDTKRGPAGPLPLGDREERCADQAANAADDLGYAREMAVRGPGFAQVSGSPSDIGSDGIDHHRAAAEVLARWGAGGLLADVQHLAAQHEPELPAEVEALVAPLAMALAAYAPAGSLSGDLAWRTQPCTLCAGDRLDEVRGDE</sequence>
<protein>
    <submittedName>
        <fullName evidence="2">Uncharacterized protein</fullName>
    </submittedName>
</protein>
<dbReference type="EMBL" id="BJNG01000039">
    <property type="protein sequence ID" value="GEC22134.1"/>
    <property type="molecule type" value="Genomic_DNA"/>
</dbReference>
<evidence type="ECO:0000256" key="1">
    <source>
        <dbReference type="SAM" id="MobiDB-lite"/>
    </source>
</evidence>
<comment type="caution">
    <text evidence="2">The sequence shown here is derived from an EMBL/GenBank/DDBJ whole genome shotgun (WGS) entry which is preliminary data.</text>
</comment>
<dbReference type="AlphaFoldDB" id="A0A4Y3WTN9"/>
<organism evidence="2 3">
    <name type="scientific">Pseudonocardia hydrocarbonoxydans</name>
    <dbReference type="NCBI Taxonomy" id="76726"/>
    <lineage>
        <taxon>Bacteria</taxon>
        <taxon>Bacillati</taxon>
        <taxon>Actinomycetota</taxon>
        <taxon>Actinomycetes</taxon>
        <taxon>Pseudonocardiales</taxon>
        <taxon>Pseudonocardiaceae</taxon>
        <taxon>Pseudonocardia</taxon>
    </lineage>
</organism>
<name>A0A4Y3WTN9_9PSEU</name>
<evidence type="ECO:0000313" key="2">
    <source>
        <dbReference type="EMBL" id="GEC22134.1"/>
    </source>
</evidence>
<proteinExistence type="predicted"/>
<feature type="compositionally biased region" description="Polar residues" evidence="1">
    <location>
        <begin position="49"/>
        <end position="58"/>
    </location>
</feature>
<feature type="compositionally biased region" description="Low complexity" evidence="1">
    <location>
        <begin position="59"/>
        <end position="70"/>
    </location>
</feature>
<gene>
    <name evidence="2" type="ORF">PHY01_44170</name>
</gene>
<keyword evidence="3" id="KW-1185">Reference proteome</keyword>
<feature type="compositionally biased region" description="Basic and acidic residues" evidence="1">
    <location>
        <begin position="23"/>
        <end position="34"/>
    </location>
</feature>